<dbReference type="InterPro" id="IPR037523">
    <property type="entry name" value="VOC_core"/>
</dbReference>
<evidence type="ECO:0000313" key="2">
    <source>
        <dbReference type="EMBL" id="PCJ39968.1"/>
    </source>
</evidence>
<dbReference type="InterPro" id="IPR004360">
    <property type="entry name" value="Glyas_Fos-R_dOase_dom"/>
</dbReference>
<dbReference type="SUPFAM" id="SSF54593">
    <property type="entry name" value="Glyoxalase/Bleomycin resistance protein/Dihydroxybiphenyl dioxygenase"/>
    <property type="match status" value="1"/>
</dbReference>
<comment type="caution">
    <text evidence="2">The sequence shown here is derived from an EMBL/GenBank/DDBJ whole genome shotgun (WGS) entry which is preliminary data.</text>
</comment>
<feature type="domain" description="VOC" evidence="1">
    <location>
        <begin position="5"/>
        <end position="123"/>
    </location>
</feature>
<sequence>MLATSKLQTIIWTSRLDESENFYRNVLGLELKGKSDGSLVFDVSGNSLFVSPVPSTTPSEHTVLGFSVSDVDNIVSLLAGHGIATERFEKFPHADNGTLTTPDGARVAWIRDPDGNLLSIVKFPQL</sequence>
<dbReference type="PROSITE" id="PS51819">
    <property type="entry name" value="VOC"/>
    <property type="match status" value="1"/>
</dbReference>
<protein>
    <submittedName>
        <fullName evidence="2">Glyoxalase</fullName>
    </submittedName>
</protein>
<reference evidence="3" key="1">
    <citation type="submission" date="2017-08" db="EMBL/GenBank/DDBJ databases">
        <title>A dynamic microbial community with high functional redundancy inhabits the cold, oxic subseafloor aquifer.</title>
        <authorList>
            <person name="Tully B.J."/>
            <person name="Wheat C.G."/>
            <person name="Glazer B.T."/>
            <person name="Huber J.A."/>
        </authorList>
    </citation>
    <scope>NUCLEOTIDE SEQUENCE [LARGE SCALE GENOMIC DNA]</scope>
</reference>
<name>A0A2A5C920_9GAMM</name>
<gene>
    <name evidence="2" type="ORF">COA71_12400</name>
</gene>
<evidence type="ECO:0000313" key="3">
    <source>
        <dbReference type="Proteomes" id="UP000228987"/>
    </source>
</evidence>
<dbReference type="AlphaFoldDB" id="A0A2A5C920"/>
<evidence type="ECO:0000259" key="1">
    <source>
        <dbReference type="PROSITE" id="PS51819"/>
    </source>
</evidence>
<dbReference type="Pfam" id="PF00903">
    <property type="entry name" value="Glyoxalase"/>
    <property type="match status" value="1"/>
</dbReference>
<dbReference type="Gene3D" id="3.10.180.10">
    <property type="entry name" value="2,3-Dihydroxybiphenyl 1,2-Dioxygenase, domain 1"/>
    <property type="match status" value="1"/>
</dbReference>
<proteinExistence type="predicted"/>
<dbReference type="InterPro" id="IPR029068">
    <property type="entry name" value="Glyas_Bleomycin-R_OHBP_Dase"/>
</dbReference>
<dbReference type="EMBL" id="NVWI01000011">
    <property type="protein sequence ID" value="PCJ39968.1"/>
    <property type="molecule type" value="Genomic_DNA"/>
</dbReference>
<organism evidence="2 3">
    <name type="scientific">SAR86 cluster bacterium</name>
    <dbReference type="NCBI Taxonomy" id="2030880"/>
    <lineage>
        <taxon>Bacteria</taxon>
        <taxon>Pseudomonadati</taxon>
        <taxon>Pseudomonadota</taxon>
        <taxon>Gammaproteobacteria</taxon>
        <taxon>SAR86 cluster</taxon>
    </lineage>
</organism>
<accession>A0A2A5C920</accession>
<dbReference type="CDD" id="cd06587">
    <property type="entry name" value="VOC"/>
    <property type="match status" value="1"/>
</dbReference>
<dbReference type="Proteomes" id="UP000228987">
    <property type="component" value="Unassembled WGS sequence"/>
</dbReference>